<feature type="chain" id="PRO_5022994858" description="Secreted protein" evidence="1">
    <location>
        <begin position="26"/>
        <end position="102"/>
    </location>
</feature>
<organism evidence="2 3">
    <name type="scientific">Rhodotorula diobovata</name>
    <dbReference type="NCBI Taxonomy" id="5288"/>
    <lineage>
        <taxon>Eukaryota</taxon>
        <taxon>Fungi</taxon>
        <taxon>Dikarya</taxon>
        <taxon>Basidiomycota</taxon>
        <taxon>Pucciniomycotina</taxon>
        <taxon>Microbotryomycetes</taxon>
        <taxon>Sporidiobolales</taxon>
        <taxon>Sporidiobolaceae</taxon>
        <taxon>Rhodotorula</taxon>
    </lineage>
</organism>
<evidence type="ECO:0008006" key="4">
    <source>
        <dbReference type="Google" id="ProtNLM"/>
    </source>
</evidence>
<gene>
    <name evidence="2" type="ORF">DMC30DRAFT_403498</name>
</gene>
<dbReference type="EMBL" id="SOZI01000145">
    <property type="protein sequence ID" value="TNY18318.1"/>
    <property type="molecule type" value="Genomic_DNA"/>
</dbReference>
<keyword evidence="3" id="KW-1185">Reference proteome</keyword>
<keyword evidence="1" id="KW-0732">Signal</keyword>
<dbReference type="AlphaFoldDB" id="A0A5C5FN89"/>
<protein>
    <recommendedName>
        <fullName evidence="4">Secreted protein</fullName>
    </recommendedName>
</protein>
<accession>A0A5C5FN89</accession>
<evidence type="ECO:0000256" key="1">
    <source>
        <dbReference type="SAM" id="SignalP"/>
    </source>
</evidence>
<reference evidence="2 3" key="1">
    <citation type="submission" date="2019-03" db="EMBL/GenBank/DDBJ databases">
        <title>Rhodosporidium diobovatum UCD-FST 08-225 genome sequencing, assembly, and annotation.</title>
        <authorList>
            <person name="Fakankun I.U."/>
            <person name="Fristensky B."/>
            <person name="Levin D.B."/>
        </authorList>
    </citation>
    <scope>NUCLEOTIDE SEQUENCE [LARGE SCALE GENOMIC DNA]</scope>
    <source>
        <strain evidence="2 3">UCD-FST 08-225</strain>
    </source>
</reference>
<comment type="caution">
    <text evidence="2">The sequence shown here is derived from an EMBL/GenBank/DDBJ whole genome shotgun (WGS) entry which is preliminary data.</text>
</comment>
<sequence length="102" mass="10866">MSTRAIGGAHALVALAAAHLGPTMACREHAARPRRSQSSCRPSTLHGALVETEHTAHRAPAFTSLIALASSRVAGALLRRTLRRATELRSRFSRSLCTAGIR</sequence>
<proteinExistence type="predicted"/>
<name>A0A5C5FN89_9BASI</name>
<evidence type="ECO:0000313" key="2">
    <source>
        <dbReference type="EMBL" id="TNY18318.1"/>
    </source>
</evidence>
<evidence type="ECO:0000313" key="3">
    <source>
        <dbReference type="Proteomes" id="UP000311382"/>
    </source>
</evidence>
<feature type="signal peptide" evidence="1">
    <location>
        <begin position="1"/>
        <end position="25"/>
    </location>
</feature>
<dbReference type="Proteomes" id="UP000311382">
    <property type="component" value="Unassembled WGS sequence"/>
</dbReference>